<name>A0A212D0U9_CEREH</name>
<accession>A0A212D0U9</accession>
<feature type="compositionally biased region" description="Basic and acidic residues" evidence="1">
    <location>
        <begin position="156"/>
        <end position="166"/>
    </location>
</feature>
<feature type="compositionally biased region" description="Gly residues" evidence="1">
    <location>
        <begin position="200"/>
        <end position="210"/>
    </location>
</feature>
<keyword evidence="3" id="KW-1185">Reference proteome</keyword>
<dbReference type="AlphaFoldDB" id="A0A212D0U9"/>
<feature type="region of interest" description="Disordered" evidence="1">
    <location>
        <begin position="102"/>
        <end position="216"/>
    </location>
</feature>
<reference evidence="2 3" key="1">
    <citation type="journal article" date="2018" name="Mol. Genet. Genomics">
        <title>The red deer Cervus elaphus genome CerEla1.0: sequencing, annotating, genes, and chromosomes.</title>
        <authorList>
            <person name="Bana N.A."/>
            <person name="Nyiri A."/>
            <person name="Nagy J."/>
            <person name="Frank K."/>
            <person name="Nagy T."/>
            <person name="Steger V."/>
            <person name="Schiller M."/>
            <person name="Lakatos P."/>
            <person name="Sugar L."/>
            <person name="Horn P."/>
            <person name="Barta E."/>
            <person name="Orosz L."/>
        </authorList>
    </citation>
    <scope>NUCLEOTIDE SEQUENCE [LARGE SCALE GENOMIC DNA]</scope>
    <source>
        <strain evidence="2">Hungarian</strain>
    </source>
</reference>
<gene>
    <name evidence="2" type="ORF">Celaphus_00003337</name>
</gene>
<dbReference type="OrthoDB" id="5987010at2759"/>
<comment type="caution">
    <text evidence="2">The sequence shown here is derived from an EMBL/GenBank/DDBJ whole genome shotgun (WGS) entry which is preliminary data.</text>
</comment>
<evidence type="ECO:0000256" key="1">
    <source>
        <dbReference type="SAM" id="MobiDB-lite"/>
    </source>
</evidence>
<proteinExistence type="predicted"/>
<dbReference type="Proteomes" id="UP000242450">
    <property type="component" value="Chromosome 9"/>
</dbReference>
<organism evidence="2 3">
    <name type="scientific">Cervus elaphus hippelaphus</name>
    <name type="common">European red deer</name>
    <dbReference type="NCBI Taxonomy" id="46360"/>
    <lineage>
        <taxon>Eukaryota</taxon>
        <taxon>Metazoa</taxon>
        <taxon>Chordata</taxon>
        <taxon>Craniata</taxon>
        <taxon>Vertebrata</taxon>
        <taxon>Euteleostomi</taxon>
        <taxon>Mammalia</taxon>
        <taxon>Eutheria</taxon>
        <taxon>Laurasiatheria</taxon>
        <taxon>Artiodactyla</taxon>
        <taxon>Ruminantia</taxon>
        <taxon>Pecora</taxon>
        <taxon>Cervidae</taxon>
        <taxon>Cervinae</taxon>
        <taxon>Cervus</taxon>
    </lineage>
</organism>
<dbReference type="EMBL" id="MKHE01000009">
    <property type="protein sequence ID" value="OWK11878.1"/>
    <property type="molecule type" value="Genomic_DNA"/>
</dbReference>
<feature type="compositionally biased region" description="Polar residues" evidence="1">
    <location>
        <begin position="111"/>
        <end position="138"/>
    </location>
</feature>
<protein>
    <submittedName>
        <fullName evidence="2">Uncharacterized protein</fullName>
    </submittedName>
</protein>
<sequence length="256" mass="26698">MADHLVEAAAVRLGCRPVGQAPPGHENQCAADVSDAQRVSEEPARLPIHPPAQGFTLTRSIASWACAMRVLGGGFRSDTSWVEPRVLDGLEAQSSALRLSAWSHAGPPTLGPQSHSISQSRGPEARPSQTESPPSTYSLGAATGEEQGPEEVPGDPARKEGPHLVARDSASLPDQPQQTRAHGHQPSPVGPGHGRWQCAGGTGMHLGTGPPGHLAELQTVAPDPEYLAHQVPSDSGCQSLLVWGPTGNHGFKTSDP</sequence>
<evidence type="ECO:0000313" key="2">
    <source>
        <dbReference type="EMBL" id="OWK11878.1"/>
    </source>
</evidence>
<evidence type="ECO:0000313" key="3">
    <source>
        <dbReference type="Proteomes" id="UP000242450"/>
    </source>
</evidence>